<reference evidence="2" key="2">
    <citation type="submission" date="2025-08" db="UniProtKB">
        <authorList>
            <consortium name="Ensembl"/>
        </authorList>
    </citation>
    <scope>IDENTIFICATION</scope>
</reference>
<name>W5NH20_LEPOC</name>
<dbReference type="OMA" id="SICEECT"/>
<sequence length="590" mass="65139">MKSSIENNKKSFLTTEEYQHDGCSSVKENRFQHMSCEYQSTWFFIKTEPETTMDENEDRRSPFYIKEKNMELLHGRTANSFEHCYRKKRVKSPLRDTSPVPSHYSEPVFLRSYKGAMKATPQLCGVRDGEDDDDVMSLKSVQSMGSTLGFTAMVKRYRGLTRRQAAKHRLPSVSVEEDLQRSCLVVTGASCPRYCTLPPISKTSLAQRQGQEHSPSRGGIRPDIEQIHPPEGAATEKVEDQLPVNRDEQCGEGSGSRNGRGESLHPVPQARITFQSPVVQGVFPDTPAGSREEGKADEVKMLRHTKFTTSTITSSSLSSPSSRVANKSGGSSTGRYCAKPSKENNPAYPVNSAKLQPGQGNKLSDSVLEKSEILMIELGITFPKIESNLRCRNQKHPMKSALKKSFDWKAYSRKIRCSEAREQDGGTAETLSADNFHRDRGSLQTAASCARGLKNTCTASCREQELGLLFQKSCPLPQTNNLLEPFSGFRQYLQRQLLRSPEVYGTGQAPAGRADMAAGLPGPGGVPIQSYRSTAETQLLQPSPALDLLTSRGPLSQSQRTVELSSSHGGMLPKITMTCPTPSPKPPLQR</sequence>
<feature type="compositionally biased region" description="Polar residues" evidence="1">
    <location>
        <begin position="556"/>
        <end position="568"/>
    </location>
</feature>
<protein>
    <submittedName>
        <fullName evidence="2">Uncharacterized LOC107078034</fullName>
    </submittedName>
</protein>
<feature type="region of interest" description="Disordered" evidence="1">
    <location>
        <begin position="556"/>
        <end position="590"/>
    </location>
</feature>
<dbReference type="GeneTree" id="ENSGT00740000116838"/>
<dbReference type="OrthoDB" id="9936533at2759"/>
<proteinExistence type="predicted"/>
<feature type="compositionally biased region" description="Polar residues" evidence="1">
    <location>
        <begin position="323"/>
        <end position="334"/>
    </location>
</feature>
<dbReference type="AlphaFoldDB" id="W5NH20"/>
<dbReference type="EMBL" id="AHAT01008866">
    <property type="status" value="NOT_ANNOTATED_CDS"/>
    <property type="molecule type" value="Genomic_DNA"/>
</dbReference>
<keyword evidence="3" id="KW-1185">Reference proteome</keyword>
<dbReference type="eggNOG" id="ENOG502SB0D">
    <property type="taxonomic scope" value="Eukaryota"/>
</dbReference>
<dbReference type="Bgee" id="ENSLOCG00000016172">
    <property type="expression patterns" value="Expressed in mesonephros and 2 other cell types or tissues"/>
</dbReference>
<reference evidence="2" key="3">
    <citation type="submission" date="2025-09" db="UniProtKB">
        <authorList>
            <consortium name="Ensembl"/>
        </authorList>
    </citation>
    <scope>IDENTIFICATION</scope>
</reference>
<dbReference type="HOGENOM" id="CLU_462269_0_0_1"/>
<reference evidence="3" key="1">
    <citation type="submission" date="2011-12" db="EMBL/GenBank/DDBJ databases">
        <title>The Draft Genome of Lepisosteus oculatus.</title>
        <authorList>
            <consortium name="The Broad Institute Genome Assembly &amp; Analysis Group"/>
            <consortium name="Computational R&amp;D Group"/>
            <consortium name="and Sequencing Platform"/>
            <person name="Di Palma F."/>
            <person name="Alfoldi J."/>
            <person name="Johnson J."/>
            <person name="Berlin A."/>
            <person name="Gnerre S."/>
            <person name="Jaffe D."/>
            <person name="MacCallum I."/>
            <person name="Young S."/>
            <person name="Walker B.J."/>
            <person name="Lander E.S."/>
            <person name="Lindblad-Toh K."/>
        </authorList>
    </citation>
    <scope>NUCLEOTIDE SEQUENCE [LARGE SCALE GENOMIC DNA]</scope>
</reference>
<accession>W5NH20</accession>
<dbReference type="GeneID" id="107078034"/>
<dbReference type="KEGG" id="loc:107078034"/>
<evidence type="ECO:0000313" key="2">
    <source>
        <dbReference type="Ensembl" id="ENSLOCP00000019929.1"/>
    </source>
</evidence>
<evidence type="ECO:0000256" key="1">
    <source>
        <dbReference type="SAM" id="MobiDB-lite"/>
    </source>
</evidence>
<feature type="compositionally biased region" description="Low complexity" evidence="1">
    <location>
        <begin position="309"/>
        <end position="322"/>
    </location>
</feature>
<dbReference type="Ensembl" id="ENSLOCT00000019962.1">
    <property type="protein sequence ID" value="ENSLOCP00000019929.1"/>
    <property type="gene ID" value="ENSLOCG00000016172.1"/>
</dbReference>
<feature type="region of interest" description="Disordered" evidence="1">
    <location>
        <begin position="205"/>
        <end position="297"/>
    </location>
</feature>
<feature type="region of interest" description="Disordered" evidence="1">
    <location>
        <begin position="309"/>
        <end position="363"/>
    </location>
</feature>
<dbReference type="InParanoid" id="W5NH20"/>
<feature type="compositionally biased region" description="Pro residues" evidence="1">
    <location>
        <begin position="581"/>
        <end position="590"/>
    </location>
</feature>
<dbReference type="Proteomes" id="UP000018468">
    <property type="component" value="Linkage group LG8"/>
</dbReference>
<evidence type="ECO:0000313" key="3">
    <source>
        <dbReference type="Proteomes" id="UP000018468"/>
    </source>
</evidence>
<organism evidence="2 3">
    <name type="scientific">Lepisosteus oculatus</name>
    <name type="common">Spotted gar</name>
    <dbReference type="NCBI Taxonomy" id="7918"/>
    <lineage>
        <taxon>Eukaryota</taxon>
        <taxon>Metazoa</taxon>
        <taxon>Chordata</taxon>
        <taxon>Craniata</taxon>
        <taxon>Vertebrata</taxon>
        <taxon>Euteleostomi</taxon>
        <taxon>Actinopterygii</taxon>
        <taxon>Neopterygii</taxon>
        <taxon>Holostei</taxon>
        <taxon>Semionotiformes</taxon>
        <taxon>Lepisosteidae</taxon>
        <taxon>Lepisosteus</taxon>
    </lineage>
</organism>
<feature type="compositionally biased region" description="Basic and acidic residues" evidence="1">
    <location>
        <begin position="210"/>
        <end position="249"/>
    </location>
</feature>